<dbReference type="Gene3D" id="3.40.50.300">
    <property type="entry name" value="P-loop containing nucleotide triphosphate hydrolases"/>
    <property type="match status" value="1"/>
</dbReference>
<dbReference type="WBParaSite" id="PgE239_g001_t04">
    <property type="protein sequence ID" value="PgE239_g001_t04"/>
    <property type="gene ID" value="PgE239_g001"/>
</dbReference>
<name>A0A915A755_PARUN</name>
<accession>A0A915A755</accession>
<sequence>MGLSLLAASLNFWMSNGKEKCPHLFVSSHFHSLVSHLQKDAEVLSFHTMEVISRGERLEYRYELVDGFIDCSFAAYTAAQVGLPPSVVNRAVDVYIRLKNGLSIDPVILCDDDEDTLLRMKSIKESFLRWDFDNDCKGFINLASTVLMKRDSQEEYRKNKDGDCRSEKTVGSEHIADMSTDFARESDQDAAMMDASVMSRDDESAHDRILNAASASVKKADVAITRMSAIFDSLEASSSERPSILRKLQACSVRPSRNVSFTSSAISSPHLYEAAVVGPLRRKSLYDCFTRRLISGGELQIE</sequence>
<keyword evidence="1" id="KW-1185">Reference proteome</keyword>
<evidence type="ECO:0000313" key="3">
    <source>
        <dbReference type="WBParaSite" id="PgE239_g001_t04"/>
    </source>
</evidence>
<organism evidence="1 3">
    <name type="scientific">Parascaris univalens</name>
    <name type="common">Nematode worm</name>
    <dbReference type="NCBI Taxonomy" id="6257"/>
    <lineage>
        <taxon>Eukaryota</taxon>
        <taxon>Metazoa</taxon>
        <taxon>Ecdysozoa</taxon>
        <taxon>Nematoda</taxon>
        <taxon>Chromadorea</taxon>
        <taxon>Rhabditida</taxon>
        <taxon>Spirurina</taxon>
        <taxon>Ascaridomorpha</taxon>
        <taxon>Ascaridoidea</taxon>
        <taxon>Ascarididae</taxon>
        <taxon>Parascaris</taxon>
    </lineage>
</organism>
<evidence type="ECO:0000313" key="1">
    <source>
        <dbReference type="Proteomes" id="UP000887569"/>
    </source>
</evidence>
<dbReference type="WBParaSite" id="PgE239_g001_t03">
    <property type="protein sequence ID" value="PgE239_g001_t03"/>
    <property type="gene ID" value="PgE239_g001"/>
</dbReference>
<dbReference type="AlphaFoldDB" id="A0A915A755"/>
<dbReference type="InterPro" id="IPR027417">
    <property type="entry name" value="P-loop_NTPase"/>
</dbReference>
<proteinExistence type="predicted"/>
<protein>
    <submittedName>
        <fullName evidence="2 3">DNA mismatch repair proteins mutS family domain-containing protein</fullName>
    </submittedName>
</protein>
<dbReference type="Proteomes" id="UP000887569">
    <property type="component" value="Unplaced"/>
</dbReference>
<evidence type="ECO:0000313" key="2">
    <source>
        <dbReference type="WBParaSite" id="PgE239_g001_t03"/>
    </source>
</evidence>
<reference evidence="2 3" key="1">
    <citation type="submission" date="2022-11" db="UniProtKB">
        <authorList>
            <consortium name="WormBaseParasite"/>
        </authorList>
    </citation>
    <scope>IDENTIFICATION</scope>
</reference>